<organism evidence="4 5">
    <name type="scientific">Fragilariopsis cylindrus CCMP1102</name>
    <dbReference type="NCBI Taxonomy" id="635003"/>
    <lineage>
        <taxon>Eukaryota</taxon>
        <taxon>Sar</taxon>
        <taxon>Stramenopiles</taxon>
        <taxon>Ochrophyta</taxon>
        <taxon>Bacillariophyta</taxon>
        <taxon>Bacillariophyceae</taxon>
        <taxon>Bacillariophycidae</taxon>
        <taxon>Bacillariales</taxon>
        <taxon>Bacillariaceae</taxon>
        <taxon>Fragilariopsis</taxon>
    </lineage>
</organism>
<evidence type="ECO:0008006" key="6">
    <source>
        <dbReference type="Google" id="ProtNLM"/>
    </source>
</evidence>
<evidence type="ECO:0000259" key="2">
    <source>
        <dbReference type="Pfam" id="PF10373"/>
    </source>
</evidence>
<accession>A0A1E7FK50</accession>
<name>A0A1E7FK50_9STRA</name>
<evidence type="ECO:0000259" key="3">
    <source>
        <dbReference type="Pfam" id="PF10374"/>
    </source>
</evidence>
<feature type="region of interest" description="Disordered" evidence="1">
    <location>
        <begin position="302"/>
        <end position="330"/>
    </location>
</feature>
<protein>
    <recommendedName>
        <fullName evidence="6">Protein SMG7</fullName>
    </recommendedName>
</protein>
<dbReference type="PANTHER" id="PTHR15696:SF0">
    <property type="entry name" value="TELOMERASE-BINDING PROTEIN EST1A"/>
    <property type="match status" value="1"/>
</dbReference>
<feature type="compositionally biased region" description="Low complexity" evidence="1">
    <location>
        <begin position="302"/>
        <end position="313"/>
    </location>
</feature>
<dbReference type="AlphaFoldDB" id="A0A1E7FK50"/>
<feature type="domain" description="DNA/RNA-binding" evidence="2">
    <location>
        <begin position="217"/>
        <end position="445"/>
    </location>
</feature>
<dbReference type="InterPro" id="IPR045153">
    <property type="entry name" value="Est1/Ebs1-like"/>
</dbReference>
<proteinExistence type="predicted"/>
<dbReference type="InterPro" id="IPR018834">
    <property type="entry name" value="DNA/RNA-bd_Est1-type"/>
</dbReference>
<dbReference type="InterPro" id="IPR011990">
    <property type="entry name" value="TPR-like_helical_dom_sf"/>
</dbReference>
<dbReference type="GO" id="GO:0070034">
    <property type="term" value="F:telomerase RNA binding"/>
    <property type="evidence" value="ECO:0007669"/>
    <property type="project" value="TreeGrafter"/>
</dbReference>
<feature type="region of interest" description="Disordered" evidence="1">
    <location>
        <begin position="1"/>
        <end position="22"/>
    </location>
</feature>
<dbReference type="Gene3D" id="1.25.40.10">
    <property type="entry name" value="Tetratricopeptide repeat domain"/>
    <property type="match status" value="1"/>
</dbReference>
<dbReference type="OrthoDB" id="69928at2759"/>
<dbReference type="PANTHER" id="PTHR15696">
    <property type="entry name" value="SMG-7 SUPPRESSOR WITH MORPHOLOGICAL EFFECT ON GENITALIA PROTEIN 7"/>
    <property type="match status" value="1"/>
</dbReference>
<gene>
    <name evidence="4" type="ORF">FRACYDRAFT_236703</name>
</gene>
<evidence type="ECO:0000256" key="1">
    <source>
        <dbReference type="SAM" id="MobiDB-lite"/>
    </source>
</evidence>
<dbReference type="KEGG" id="fcy:FRACYDRAFT_236703"/>
<dbReference type="Proteomes" id="UP000095751">
    <property type="component" value="Unassembled WGS sequence"/>
</dbReference>
<evidence type="ECO:0000313" key="4">
    <source>
        <dbReference type="EMBL" id="OEU18425.1"/>
    </source>
</evidence>
<dbReference type="GO" id="GO:0042162">
    <property type="term" value="F:telomeric DNA binding"/>
    <property type="evidence" value="ECO:0007669"/>
    <property type="project" value="TreeGrafter"/>
</dbReference>
<dbReference type="EMBL" id="KV784356">
    <property type="protein sequence ID" value="OEU18425.1"/>
    <property type="molecule type" value="Genomic_DNA"/>
</dbReference>
<evidence type="ECO:0000313" key="5">
    <source>
        <dbReference type="Proteomes" id="UP000095751"/>
    </source>
</evidence>
<dbReference type="Pfam" id="PF10373">
    <property type="entry name" value="EST1_DNA_bind"/>
    <property type="match status" value="1"/>
</dbReference>
<sequence length="917" mass="101641">MPSSTSRSQRQRPGAKVFKSPKDIEKERLQKLDKLLVRATDLESQLSQPDNDDTKAYKLRAHYCEVLSDVLILNPKLALDNDCFQRLWRNCFYKPISIWRQRVSKEKRKRSPNLATSQEGYKSFLSEAIKLFDYLVIQYLSKLCPSATTQPSQTQDSSSTTTTTTAFESSQATEDSSSSITKSSQSLDGVVRGLYKLYIFLGDLHRYAEAYNKAEINYLNASKLGPGLGNPYNQLAVVAFTKEAYCVSLYWYSRSILATHEKFSTSSTNLERLFEKNHEYLMEHGRETIPTVLSLTTTTSFTTTTNNNNNNHNNGKKNNKKTSSNSNSNMVRAQKAAASKSCLAHFVDLHYYFYQQQQLLHKQSLVEASGFSDSLLCKIVVINNFSLERSKTLSSSERLSKELLFSIGIVFAEHIEGNLMKVLEKVKASAASNNMPKTTPSIRYLIPLEMLLDFVLEDIIIVDNDNKNKNEDEQEHQKKKSNITTTTEDVFWKRILVVGNLIKEIVKGYKIEQNFWHGGKSCSQIKEYQLLKGYRPFSIVNKEYMSSIKNKDGYIEPVEAIEVLELSSTSTQTTTLSQDTAAVSTISTGTGSNGGIEENKAKLLRMLEICDSLAASSSAAPLTIKTDDGSYVYCQKNEDKIIDDVGGRTSDKPLTLPIVPVPPGVEISVAAPPPRPSFSVSTENKNKSIETTLLNAIMDTVPQPTESQVAFANDVGMTDATEKTSSYRINNNMVHHHSPAPSLPDVVKPPPGFGGSVTMPDQLYNTLTYNPVPTNPALSLLPLHGLAPATDHSSSLYQLPQQQQHSIIPGLNLPPNSAQASLYPSNNVGSDLLNSKADSSRIFGEYGDVQTANPFVVDPAPSLSMSNAATSNGNHDSSSVPNNYENNNTDVTKFLNAGLLNSLWMDESKTNNPWAEK</sequence>
<dbReference type="SUPFAM" id="SSF48452">
    <property type="entry name" value="TPR-like"/>
    <property type="match status" value="1"/>
</dbReference>
<feature type="region of interest" description="Disordered" evidence="1">
    <location>
        <begin position="148"/>
        <end position="182"/>
    </location>
</feature>
<dbReference type="Pfam" id="PF10374">
    <property type="entry name" value="EST1"/>
    <property type="match status" value="1"/>
</dbReference>
<reference evidence="4 5" key="1">
    <citation type="submission" date="2016-09" db="EMBL/GenBank/DDBJ databases">
        <title>Extensive genetic diversity and differential bi-allelic expression allows diatom success in the polar Southern Ocean.</title>
        <authorList>
            <consortium name="DOE Joint Genome Institute"/>
            <person name="Mock T."/>
            <person name="Otillar R.P."/>
            <person name="Strauss J."/>
            <person name="Dupont C."/>
            <person name="Frickenhaus S."/>
            <person name="Maumus F."/>
            <person name="Mcmullan M."/>
            <person name="Sanges R."/>
            <person name="Schmutz J."/>
            <person name="Toseland A."/>
            <person name="Valas R."/>
            <person name="Veluchamy A."/>
            <person name="Ward B.J."/>
            <person name="Allen A."/>
            <person name="Barry K."/>
            <person name="Falciatore A."/>
            <person name="Ferrante M."/>
            <person name="Fortunato A.E."/>
            <person name="Gloeckner G."/>
            <person name="Gruber A."/>
            <person name="Hipkin R."/>
            <person name="Janech M."/>
            <person name="Kroth P."/>
            <person name="Leese F."/>
            <person name="Lindquist E."/>
            <person name="Lyon B.R."/>
            <person name="Martin J."/>
            <person name="Mayer C."/>
            <person name="Parker M."/>
            <person name="Quesneville H."/>
            <person name="Raymond J."/>
            <person name="Uhlig C."/>
            <person name="Valentin K.U."/>
            <person name="Worden A.Z."/>
            <person name="Armbrust E.V."/>
            <person name="Bowler C."/>
            <person name="Green B."/>
            <person name="Moulton V."/>
            <person name="Van Oosterhout C."/>
            <person name="Grigoriev I."/>
        </authorList>
    </citation>
    <scope>NUCLEOTIDE SEQUENCE [LARGE SCALE GENOMIC DNA]</scope>
    <source>
        <strain evidence="4 5">CCMP1102</strain>
    </source>
</reference>
<dbReference type="InterPro" id="IPR019458">
    <property type="entry name" value="Est1-like_N"/>
</dbReference>
<dbReference type="GO" id="GO:0000184">
    <property type="term" value="P:nuclear-transcribed mRNA catabolic process, nonsense-mediated decay"/>
    <property type="evidence" value="ECO:0007669"/>
    <property type="project" value="TreeGrafter"/>
</dbReference>
<keyword evidence="5" id="KW-1185">Reference proteome</keyword>
<dbReference type="InParanoid" id="A0A1E7FK50"/>
<feature type="domain" description="Telomerase activating protein Est1-like N-terminal" evidence="3">
    <location>
        <begin position="84"/>
        <end position="211"/>
    </location>
</feature>
<feature type="compositionally biased region" description="Low complexity" evidence="1">
    <location>
        <begin position="1"/>
        <end position="12"/>
    </location>
</feature>
<dbReference type="GO" id="GO:0005697">
    <property type="term" value="C:telomerase holoenzyme complex"/>
    <property type="evidence" value="ECO:0007669"/>
    <property type="project" value="TreeGrafter"/>
</dbReference>